<dbReference type="Proteomes" id="UP000503462">
    <property type="component" value="Chromosome 3"/>
</dbReference>
<dbReference type="Gene3D" id="1.10.555.10">
    <property type="entry name" value="Rho GTPase activation protein"/>
    <property type="match status" value="1"/>
</dbReference>
<dbReference type="PROSITE" id="PS51741">
    <property type="entry name" value="F_BAR"/>
    <property type="match status" value="1"/>
</dbReference>
<organism evidence="6 7">
    <name type="scientific">Peltaster fructicola</name>
    <dbReference type="NCBI Taxonomy" id="286661"/>
    <lineage>
        <taxon>Eukaryota</taxon>
        <taxon>Fungi</taxon>
        <taxon>Dikarya</taxon>
        <taxon>Ascomycota</taxon>
        <taxon>Pezizomycotina</taxon>
        <taxon>Dothideomycetes</taxon>
        <taxon>Dothideomycetes incertae sedis</taxon>
        <taxon>Peltaster</taxon>
    </lineage>
</organism>
<dbReference type="FunFam" id="1.20.1270.60:FF:000063">
    <property type="entry name" value="Rho GTPase activator"/>
    <property type="match status" value="1"/>
</dbReference>
<accession>A0A6H0XX71</accession>
<gene>
    <name evidence="6" type="ORF">AMS68_004736</name>
</gene>
<evidence type="ECO:0000313" key="7">
    <source>
        <dbReference type="Proteomes" id="UP000503462"/>
    </source>
</evidence>
<dbReference type="Gene3D" id="1.20.1270.60">
    <property type="entry name" value="Arfaptin homology (AH) domain/BAR domain"/>
    <property type="match status" value="1"/>
</dbReference>
<dbReference type="InterPro" id="IPR031160">
    <property type="entry name" value="F_BAR_dom"/>
</dbReference>
<name>A0A6H0XX71_9PEZI</name>
<keyword evidence="7" id="KW-1185">Reference proteome</keyword>
<dbReference type="InterPro" id="IPR000198">
    <property type="entry name" value="RhoGAP_dom"/>
</dbReference>
<feature type="region of interest" description="Disordered" evidence="3">
    <location>
        <begin position="177"/>
        <end position="203"/>
    </location>
</feature>
<dbReference type="Pfam" id="PF00620">
    <property type="entry name" value="RhoGAP"/>
    <property type="match status" value="1"/>
</dbReference>
<evidence type="ECO:0000256" key="3">
    <source>
        <dbReference type="SAM" id="MobiDB-lite"/>
    </source>
</evidence>
<dbReference type="CDD" id="cd07652">
    <property type="entry name" value="F-BAR_Rgd1"/>
    <property type="match status" value="1"/>
</dbReference>
<dbReference type="SMART" id="SM00055">
    <property type="entry name" value="FCH"/>
    <property type="match status" value="1"/>
</dbReference>
<evidence type="ECO:0000256" key="1">
    <source>
        <dbReference type="ARBA" id="ARBA00022468"/>
    </source>
</evidence>
<dbReference type="OrthoDB" id="437889at2759"/>
<dbReference type="AlphaFoldDB" id="A0A6H0XX71"/>
<dbReference type="InterPro" id="IPR008936">
    <property type="entry name" value="Rho_GTPase_activation_prot"/>
</dbReference>
<evidence type="ECO:0000313" key="6">
    <source>
        <dbReference type="EMBL" id="QIW99218.1"/>
    </source>
</evidence>
<evidence type="ECO:0008006" key="8">
    <source>
        <dbReference type="Google" id="ProtNLM"/>
    </source>
</evidence>
<feature type="region of interest" description="Disordered" evidence="3">
    <location>
        <begin position="347"/>
        <end position="440"/>
    </location>
</feature>
<dbReference type="Pfam" id="PF00611">
    <property type="entry name" value="FCH"/>
    <property type="match status" value="1"/>
</dbReference>
<keyword evidence="1" id="KW-0343">GTPase activation</keyword>
<proteinExistence type="predicted"/>
<feature type="domain" description="Rho-GAP" evidence="4">
    <location>
        <begin position="468"/>
        <end position="661"/>
    </location>
</feature>
<dbReference type="EMBL" id="CP051141">
    <property type="protein sequence ID" value="QIW99218.1"/>
    <property type="molecule type" value="Genomic_DNA"/>
</dbReference>
<feature type="domain" description="F-BAR" evidence="5">
    <location>
        <begin position="31"/>
        <end position="303"/>
    </location>
</feature>
<feature type="compositionally biased region" description="Basic and acidic residues" evidence="3">
    <location>
        <begin position="177"/>
        <end position="187"/>
    </location>
</feature>
<dbReference type="PANTHER" id="PTHR23176">
    <property type="entry name" value="RHO/RAC/CDC GTPASE-ACTIVATING PROTEIN"/>
    <property type="match status" value="1"/>
</dbReference>
<dbReference type="GO" id="GO:0007165">
    <property type="term" value="P:signal transduction"/>
    <property type="evidence" value="ECO:0007669"/>
    <property type="project" value="InterPro"/>
</dbReference>
<dbReference type="InterPro" id="IPR001060">
    <property type="entry name" value="FCH_dom"/>
</dbReference>
<evidence type="ECO:0000259" key="5">
    <source>
        <dbReference type="PROSITE" id="PS51741"/>
    </source>
</evidence>
<dbReference type="GO" id="GO:0005096">
    <property type="term" value="F:GTPase activator activity"/>
    <property type="evidence" value="ECO:0007669"/>
    <property type="project" value="UniProtKB-KW"/>
</dbReference>
<dbReference type="PANTHER" id="PTHR23176:SF136">
    <property type="entry name" value="RHO GTPASE ACTIVATOR (RGD1)"/>
    <property type="match status" value="1"/>
</dbReference>
<dbReference type="SUPFAM" id="SSF48350">
    <property type="entry name" value="GTPase activation domain, GAP"/>
    <property type="match status" value="1"/>
</dbReference>
<sequence length="664" mass="73088">MATFPNGADSTSPTANGAVMAPTTTTAGPPKHVEDVMYSDIGISTLLNRLKQSIASARDFAAFLKKRSALEEEQATGLKRLARSHLETVRRPEVRSGSYAQQLSDVLRIHETMSDNGMQFALSLHQMHEDLNELSNGIERGRKQWKHDGLDAEKRYTDAEQLMQKAKSRYDSFAESYDRARTGDSKGSRRIGLKGPKSAEQHEQDLLQKVNAADVDYEDKVRQAKAQREHLVNTTRPAAVRALRELIQECDTGLTLQLQKYATFNEKLLLGNGLAVSPLTDKDTAGAQKSLRDIIADVNNDEDYNNYVGSHFTKIPRPEEIKYEKHPTLASKQQQPSAAYSAPLTLNTASQPSSLNNRQPQTAGAAAGASVWSPTPASGATQSPAPGNNGQTPYTQQPAYNTQQTPSSYAQPPYPVHPTERAAEPYKGPQSTPIQPYAGAQSIPQTTAPATTAPPSVPAKPSRPVFGLSLEDLFRRDESPVPIIVYQCMQAVELFGLDVEGIYRMSGTSRLVTELREAFNNNPPNSANVDFRNPANFYHDVNSVATLLKQFFRDLPDPLFPKHAYTQFIDAARVDDEYARRDALHQLINDLPDPNYATLRALVLHLHRVIQHENRNRMGASNLAICFAPSLMGAHTGPQIADAGLQARVLDNILSNATAIFDED</sequence>
<feature type="compositionally biased region" description="Polar residues" evidence="3">
    <location>
        <begin position="347"/>
        <end position="362"/>
    </location>
</feature>
<feature type="region of interest" description="Disordered" evidence="3">
    <location>
        <begin position="1"/>
        <end position="31"/>
    </location>
</feature>
<protein>
    <recommendedName>
        <fullName evidence="8">Rho-GAP domain-containing protein</fullName>
    </recommendedName>
</protein>
<dbReference type="PROSITE" id="PS50238">
    <property type="entry name" value="RHOGAP"/>
    <property type="match status" value="1"/>
</dbReference>
<dbReference type="SUPFAM" id="SSF103657">
    <property type="entry name" value="BAR/IMD domain-like"/>
    <property type="match status" value="1"/>
</dbReference>
<feature type="compositionally biased region" description="Polar residues" evidence="3">
    <location>
        <begin position="372"/>
        <end position="410"/>
    </location>
</feature>
<keyword evidence="2" id="KW-0175">Coiled coil</keyword>
<dbReference type="GO" id="GO:0005938">
    <property type="term" value="C:cell cortex"/>
    <property type="evidence" value="ECO:0007669"/>
    <property type="project" value="UniProtKB-ARBA"/>
</dbReference>
<dbReference type="SMART" id="SM00324">
    <property type="entry name" value="RhoGAP"/>
    <property type="match status" value="1"/>
</dbReference>
<evidence type="ECO:0000259" key="4">
    <source>
        <dbReference type="PROSITE" id="PS50238"/>
    </source>
</evidence>
<dbReference type="InterPro" id="IPR050729">
    <property type="entry name" value="Rho-GAP"/>
</dbReference>
<dbReference type="InterPro" id="IPR027267">
    <property type="entry name" value="AH/BAR_dom_sf"/>
</dbReference>
<evidence type="ECO:0000256" key="2">
    <source>
        <dbReference type="PROSITE-ProRule" id="PRU01077"/>
    </source>
</evidence>
<reference evidence="6 7" key="1">
    <citation type="journal article" date="2016" name="Sci. Rep.">
        <title>Peltaster fructicola genome reveals evolution from an invasive phytopathogen to an ectophytic parasite.</title>
        <authorList>
            <person name="Xu C."/>
            <person name="Chen H."/>
            <person name="Gleason M.L."/>
            <person name="Xu J.R."/>
            <person name="Liu H."/>
            <person name="Zhang R."/>
            <person name="Sun G."/>
        </authorList>
    </citation>
    <scope>NUCLEOTIDE SEQUENCE [LARGE SCALE GENOMIC DNA]</scope>
    <source>
        <strain evidence="6 7">LNHT1506</strain>
    </source>
</reference>